<organism evidence="1">
    <name type="scientific">Anguilla anguilla</name>
    <name type="common">European freshwater eel</name>
    <name type="synonym">Muraena anguilla</name>
    <dbReference type="NCBI Taxonomy" id="7936"/>
    <lineage>
        <taxon>Eukaryota</taxon>
        <taxon>Metazoa</taxon>
        <taxon>Chordata</taxon>
        <taxon>Craniata</taxon>
        <taxon>Vertebrata</taxon>
        <taxon>Euteleostomi</taxon>
        <taxon>Actinopterygii</taxon>
        <taxon>Neopterygii</taxon>
        <taxon>Teleostei</taxon>
        <taxon>Anguilliformes</taxon>
        <taxon>Anguillidae</taxon>
        <taxon>Anguilla</taxon>
    </lineage>
</organism>
<protein>
    <submittedName>
        <fullName evidence="1">Uncharacterized protein</fullName>
    </submittedName>
</protein>
<sequence length="30" mass="3686">MNRFHNYHRKTLCIAANLIIQNEKLYVLIR</sequence>
<proteinExistence type="predicted"/>
<reference evidence="1" key="1">
    <citation type="submission" date="2014-11" db="EMBL/GenBank/DDBJ databases">
        <authorList>
            <person name="Amaro Gonzalez C."/>
        </authorList>
    </citation>
    <scope>NUCLEOTIDE SEQUENCE</scope>
</reference>
<evidence type="ECO:0000313" key="1">
    <source>
        <dbReference type="EMBL" id="JAH49457.1"/>
    </source>
</evidence>
<dbReference type="EMBL" id="GBXM01059120">
    <property type="protein sequence ID" value="JAH49457.1"/>
    <property type="molecule type" value="Transcribed_RNA"/>
</dbReference>
<dbReference type="AlphaFoldDB" id="A0A0E9T7R6"/>
<reference evidence="1" key="2">
    <citation type="journal article" date="2015" name="Fish Shellfish Immunol.">
        <title>Early steps in the European eel (Anguilla anguilla)-Vibrio vulnificus interaction in the gills: Role of the RtxA13 toxin.</title>
        <authorList>
            <person name="Callol A."/>
            <person name="Pajuelo D."/>
            <person name="Ebbesson L."/>
            <person name="Teles M."/>
            <person name="MacKenzie S."/>
            <person name="Amaro C."/>
        </authorList>
    </citation>
    <scope>NUCLEOTIDE SEQUENCE</scope>
</reference>
<name>A0A0E9T7R6_ANGAN</name>
<accession>A0A0E9T7R6</accession>